<protein>
    <submittedName>
        <fullName evidence="1">Uncharacterized protein</fullName>
    </submittedName>
</protein>
<evidence type="ECO:0000313" key="1">
    <source>
        <dbReference type="EMBL" id="KKM97314.1"/>
    </source>
</evidence>
<comment type="caution">
    <text evidence="1">The sequence shown here is derived from an EMBL/GenBank/DDBJ whole genome shotgun (WGS) entry which is preliminary data.</text>
</comment>
<proteinExistence type="predicted"/>
<organism evidence="1">
    <name type="scientific">marine sediment metagenome</name>
    <dbReference type="NCBI Taxonomy" id="412755"/>
    <lineage>
        <taxon>unclassified sequences</taxon>
        <taxon>metagenomes</taxon>
        <taxon>ecological metagenomes</taxon>
    </lineage>
</organism>
<accession>A0A0F9LQF4</accession>
<gene>
    <name evidence="1" type="ORF">LCGC14_1169360</name>
</gene>
<sequence length="58" mass="6447">MNATSLILAMTAARRFIDTAEAVRQKAKDDKMVFKETAACRQASMDLSRTLSELRGIL</sequence>
<dbReference type="EMBL" id="LAZR01005763">
    <property type="protein sequence ID" value="KKM97314.1"/>
    <property type="molecule type" value="Genomic_DNA"/>
</dbReference>
<name>A0A0F9LQF4_9ZZZZ</name>
<reference evidence="1" key="1">
    <citation type="journal article" date="2015" name="Nature">
        <title>Complex archaea that bridge the gap between prokaryotes and eukaryotes.</title>
        <authorList>
            <person name="Spang A."/>
            <person name="Saw J.H."/>
            <person name="Jorgensen S.L."/>
            <person name="Zaremba-Niedzwiedzka K."/>
            <person name="Martijn J."/>
            <person name="Lind A.E."/>
            <person name="van Eijk R."/>
            <person name="Schleper C."/>
            <person name="Guy L."/>
            <person name="Ettema T.J."/>
        </authorList>
    </citation>
    <scope>NUCLEOTIDE SEQUENCE</scope>
</reference>
<dbReference type="AlphaFoldDB" id="A0A0F9LQF4"/>